<sequence>MLEHQQNHPNLGWGGSQNPKSNNFQNRPPYQPFQRPPFPQQQPNIPPAPQPKPPQTTSFEAALEKLTLTTTISKQLSTKLPNAFPSDTEVNPKGECKAITLRSGKALEDISKKVNVQPIKEDDKGEASNEAKV</sequence>
<feature type="compositionally biased region" description="Pro residues" evidence="1">
    <location>
        <begin position="29"/>
        <end position="54"/>
    </location>
</feature>
<organism evidence="2 3">
    <name type="scientific">Stylosanthes scabra</name>
    <dbReference type="NCBI Taxonomy" id="79078"/>
    <lineage>
        <taxon>Eukaryota</taxon>
        <taxon>Viridiplantae</taxon>
        <taxon>Streptophyta</taxon>
        <taxon>Embryophyta</taxon>
        <taxon>Tracheophyta</taxon>
        <taxon>Spermatophyta</taxon>
        <taxon>Magnoliopsida</taxon>
        <taxon>eudicotyledons</taxon>
        <taxon>Gunneridae</taxon>
        <taxon>Pentapetalae</taxon>
        <taxon>rosids</taxon>
        <taxon>fabids</taxon>
        <taxon>Fabales</taxon>
        <taxon>Fabaceae</taxon>
        <taxon>Papilionoideae</taxon>
        <taxon>50 kb inversion clade</taxon>
        <taxon>dalbergioids sensu lato</taxon>
        <taxon>Dalbergieae</taxon>
        <taxon>Pterocarpus clade</taxon>
        <taxon>Stylosanthes</taxon>
    </lineage>
</organism>
<feature type="region of interest" description="Disordered" evidence="1">
    <location>
        <begin position="1"/>
        <end position="59"/>
    </location>
</feature>
<dbReference type="Proteomes" id="UP001341840">
    <property type="component" value="Unassembled WGS sequence"/>
</dbReference>
<gene>
    <name evidence="2" type="ORF">PIB30_083711</name>
</gene>
<accession>A0ABU6TUK7</accession>
<evidence type="ECO:0000256" key="1">
    <source>
        <dbReference type="SAM" id="MobiDB-lite"/>
    </source>
</evidence>
<comment type="caution">
    <text evidence="2">The sequence shown here is derived from an EMBL/GenBank/DDBJ whole genome shotgun (WGS) entry which is preliminary data.</text>
</comment>
<keyword evidence="3" id="KW-1185">Reference proteome</keyword>
<protein>
    <submittedName>
        <fullName evidence="2">Uncharacterized protein</fullName>
    </submittedName>
</protein>
<dbReference type="EMBL" id="JASCZI010091954">
    <property type="protein sequence ID" value="MED6151563.1"/>
    <property type="molecule type" value="Genomic_DNA"/>
</dbReference>
<reference evidence="2 3" key="1">
    <citation type="journal article" date="2023" name="Plants (Basel)">
        <title>Bridging the Gap: Combining Genomics and Transcriptomics Approaches to Understand Stylosanthes scabra, an Orphan Legume from the Brazilian Caatinga.</title>
        <authorList>
            <person name="Ferreira-Neto J.R.C."/>
            <person name="da Silva M.D."/>
            <person name="Binneck E."/>
            <person name="de Melo N.F."/>
            <person name="da Silva R.H."/>
            <person name="de Melo A.L.T.M."/>
            <person name="Pandolfi V."/>
            <person name="Bustamante F.O."/>
            <person name="Brasileiro-Vidal A.C."/>
            <person name="Benko-Iseppon A.M."/>
        </authorList>
    </citation>
    <scope>NUCLEOTIDE SEQUENCE [LARGE SCALE GENOMIC DNA]</scope>
    <source>
        <tissue evidence="2">Leaves</tissue>
    </source>
</reference>
<evidence type="ECO:0000313" key="2">
    <source>
        <dbReference type="EMBL" id="MED6151563.1"/>
    </source>
</evidence>
<name>A0ABU6TUK7_9FABA</name>
<evidence type="ECO:0000313" key="3">
    <source>
        <dbReference type="Proteomes" id="UP001341840"/>
    </source>
</evidence>
<proteinExistence type="predicted"/>